<keyword evidence="2" id="KW-0547">Nucleotide-binding</keyword>
<dbReference type="GO" id="GO:0005524">
    <property type="term" value="F:ATP binding"/>
    <property type="evidence" value="ECO:0007669"/>
    <property type="project" value="UniProtKB-KW"/>
</dbReference>
<sequence>MDVPFGHPHFGKPIPCECKEADLKERRRQQLRSMSNLEAFRDKSFKNFNYTVPGVRQAYQAALEYAREPDGWLLLVGPNGCGKTHLAAAIANLCLENGSLVLFATVPDLLDHLRAAFAPEAPEIYDQLFARMREAELLVLDDLGAQQSSPWANEKLFQLLNYRYNLRYPTVITANPRGLQAIDERIRSRLSDASLVTMVTFEGALDYRPRNPRRN</sequence>
<reference evidence="2 3" key="1">
    <citation type="submission" date="2016-08" db="EMBL/GenBank/DDBJ databases">
        <title>Analysis of Carbohydrate Active Enzymes in Thermogemmatispora T81 Reveals Carbohydrate Degradation Ability.</title>
        <authorList>
            <person name="Tomazini A."/>
            <person name="Lal S."/>
            <person name="Stott M."/>
            <person name="Henrissat B."/>
            <person name="Polikarpov I."/>
            <person name="Sparling R."/>
            <person name="Levin D.B."/>
        </authorList>
    </citation>
    <scope>NUCLEOTIDE SEQUENCE [LARGE SCALE GENOMIC DNA]</scope>
    <source>
        <strain evidence="2 3">T81</strain>
    </source>
</reference>
<accession>A0A328VIK1</accession>
<evidence type="ECO:0000313" key="3">
    <source>
        <dbReference type="Proteomes" id="UP000248706"/>
    </source>
</evidence>
<proteinExistence type="predicted"/>
<evidence type="ECO:0000259" key="1">
    <source>
        <dbReference type="SMART" id="SM00382"/>
    </source>
</evidence>
<dbReference type="AlphaFoldDB" id="A0A328VIK1"/>
<dbReference type="CDD" id="cd00009">
    <property type="entry name" value="AAA"/>
    <property type="match status" value="1"/>
</dbReference>
<dbReference type="PANTHER" id="PTHR30050:SF4">
    <property type="entry name" value="ATP-BINDING PROTEIN RV3427C IN INSERTION SEQUENCE-RELATED"/>
    <property type="match status" value="1"/>
</dbReference>
<keyword evidence="2" id="KW-0067">ATP-binding</keyword>
<keyword evidence="3" id="KW-1185">Reference proteome</keyword>
<organism evidence="2 3">
    <name type="scientific">Thermogemmatispora tikiterensis</name>
    <dbReference type="NCBI Taxonomy" id="1825093"/>
    <lineage>
        <taxon>Bacteria</taxon>
        <taxon>Bacillati</taxon>
        <taxon>Chloroflexota</taxon>
        <taxon>Ktedonobacteria</taxon>
        <taxon>Thermogemmatisporales</taxon>
        <taxon>Thermogemmatisporaceae</taxon>
        <taxon>Thermogemmatispora</taxon>
    </lineage>
</organism>
<dbReference type="Proteomes" id="UP000248706">
    <property type="component" value="Unassembled WGS sequence"/>
</dbReference>
<dbReference type="GO" id="GO:0006260">
    <property type="term" value="P:DNA replication"/>
    <property type="evidence" value="ECO:0007669"/>
    <property type="project" value="TreeGrafter"/>
</dbReference>
<dbReference type="EMBL" id="MCIF01000002">
    <property type="protein sequence ID" value="RAQ96869.1"/>
    <property type="molecule type" value="Genomic_DNA"/>
</dbReference>
<dbReference type="InterPro" id="IPR002611">
    <property type="entry name" value="IstB_ATP-bd"/>
</dbReference>
<dbReference type="Pfam" id="PF01695">
    <property type="entry name" value="IstB_IS21"/>
    <property type="match status" value="1"/>
</dbReference>
<dbReference type="InterPro" id="IPR027417">
    <property type="entry name" value="P-loop_NTPase"/>
</dbReference>
<protein>
    <submittedName>
        <fullName evidence="2">ATP-binding protein</fullName>
    </submittedName>
</protein>
<feature type="domain" description="AAA+ ATPase" evidence="1">
    <location>
        <begin position="69"/>
        <end position="192"/>
    </location>
</feature>
<name>A0A328VIK1_9CHLR</name>
<evidence type="ECO:0000313" key="2">
    <source>
        <dbReference type="EMBL" id="RAQ96869.1"/>
    </source>
</evidence>
<dbReference type="Gene3D" id="3.40.50.300">
    <property type="entry name" value="P-loop containing nucleotide triphosphate hydrolases"/>
    <property type="match status" value="1"/>
</dbReference>
<dbReference type="PANTHER" id="PTHR30050">
    <property type="entry name" value="CHROMOSOMAL REPLICATION INITIATOR PROTEIN DNAA"/>
    <property type="match status" value="1"/>
</dbReference>
<dbReference type="SUPFAM" id="SSF52540">
    <property type="entry name" value="P-loop containing nucleoside triphosphate hydrolases"/>
    <property type="match status" value="1"/>
</dbReference>
<gene>
    <name evidence="2" type="ORF">A4R35_15130</name>
</gene>
<comment type="caution">
    <text evidence="2">The sequence shown here is derived from an EMBL/GenBank/DDBJ whole genome shotgun (WGS) entry which is preliminary data.</text>
</comment>
<dbReference type="InterPro" id="IPR003593">
    <property type="entry name" value="AAA+_ATPase"/>
</dbReference>
<dbReference type="SMART" id="SM00382">
    <property type="entry name" value="AAA"/>
    <property type="match status" value="1"/>
</dbReference>